<dbReference type="AlphaFoldDB" id="A0A392QHZ6"/>
<evidence type="ECO:0000313" key="1">
    <source>
        <dbReference type="EMBL" id="MCI23472.1"/>
    </source>
</evidence>
<feature type="non-terminal residue" evidence="1">
    <location>
        <position position="32"/>
    </location>
</feature>
<keyword evidence="2" id="KW-1185">Reference proteome</keyword>
<name>A0A392QHZ6_9FABA</name>
<organism evidence="1 2">
    <name type="scientific">Trifolium medium</name>
    <dbReference type="NCBI Taxonomy" id="97028"/>
    <lineage>
        <taxon>Eukaryota</taxon>
        <taxon>Viridiplantae</taxon>
        <taxon>Streptophyta</taxon>
        <taxon>Embryophyta</taxon>
        <taxon>Tracheophyta</taxon>
        <taxon>Spermatophyta</taxon>
        <taxon>Magnoliopsida</taxon>
        <taxon>eudicotyledons</taxon>
        <taxon>Gunneridae</taxon>
        <taxon>Pentapetalae</taxon>
        <taxon>rosids</taxon>
        <taxon>fabids</taxon>
        <taxon>Fabales</taxon>
        <taxon>Fabaceae</taxon>
        <taxon>Papilionoideae</taxon>
        <taxon>50 kb inversion clade</taxon>
        <taxon>NPAAA clade</taxon>
        <taxon>Hologalegina</taxon>
        <taxon>IRL clade</taxon>
        <taxon>Trifolieae</taxon>
        <taxon>Trifolium</taxon>
    </lineage>
</organism>
<proteinExistence type="predicted"/>
<dbReference type="EMBL" id="LXQA010136286">
    <property type="protein sequence ID" value="MCI23472.1"/>
    <property type="molecule type" value="Genomic_DNA"/>
</dbReference>
<accession>A0A392QHZ6</accession>
<comment type="caution">
    <text evidence="1">The sequence shown here is derived from an EMBL/GenBank/DDBJ whole genome shotgun (WGS) entry which is preliminary data.</text>
</comment>
<reference evidence="1 2" key="1">
    <citation type="journal article" date="2018" name="Front. Plant Sci.">
        <title>Red Clover (Trifolium pratense) and Zigzag Clover (T. medium) - A Picture of Genomic Similarities and Differences.</title>
        <authorList>
            <person name="Dluhosova J."/>
            <person name="Istvanek J."/>
            <person name="Nedelnik J."/>
            <person name="Repkova J."/>
        </authorList>
    </citation>
    <scope>NUCLEOTIDE SEQUENCE [LARGE SCALE GENOMIC DNA]</scope>
    <source>
        <strain evidence="2">cv. 10/8</strain>
        <tissue evidence="1">Leaf</tissue>
    </source>
</reference>
<sequence>MNTAEMFNAAANYVKFLQAQVGMLQVMGTLSK</sequence>
<evidence type="ECO:0000313" key="2">
    <source>
        <dbReference type="Proteomes" id="UP000265520"/>
    </source>
</evidence>
<dbReference type="Proteomes" id="UP000265520">
    <property type="component" value="Unassembled WGS sequence"/>
</dbReference>
<protein>
    <submittedName>
        <fullName evidence="1">LAX</fullName>
    </submittedName>
</protein>